<feature type="region of interest" description="Disordered" evidence="1">
    <location>
        <begin position="101"/>
        <end position="136"/>
    </location>
</feature>
<feature type="compositionally biased region" description="Polar residues" evidence="1">
    <location>
        <begin position="1"/>
        <end position="18"/>
    </location>
</feature>
<evidence type="ECO:0000313" key="2">
    <source>
        <dbReference type="EMBL" id="CAH0015818.1"/>
    </source>
</evidence>
<dbReference type="EMBL" id="CABFNQ020000451">
    <property type="protein sequence ID" value="CAH0015818.1"/>
    <property type="molecule type" value="Genomic_DNA"/>
</dbReference>
<protein>
    <submittedName>
        <fullName evidence="2">Uncharacterized protein</fullName>
    </submittedName>
</protein>
<sequence>MTGTVTAETVKATPTRSIGGQIAPIHTDGTVTPRNYNGANKDVINGANKDIIPARTRCLPHHHHRRRALARHIGAMGGVDLTIAGLTVAVLHHDAETSRHIAGDTDQDPQSPQGQSRDPSVSSAGTNMVTLSDGTQLPLRATQVPKIHIYEQQHSDGTSTLTSINSNPGGGPHTNIVSVEQDPETGQPVVDLVINDPKLRDMEAIVSYLQSKSDIGAVRVAMHAVHPRKNKDDPKTLIPPWTFEPRDGQPSVVPPPPQAKDNTGIQVDTYRSANATQAPGNVLQTPVNTSPVMENPSAPQNHSALADFVTPDSVMLDLSMPQEQLGDDNPNPLNFFPLATERSDDCRRQQ</sequence>
<comment type="caution">
    <text evidence="2">The sequence shown here is derived from an EMBL/GenBank/DDBJ whole genome shotgun (WGS) entry which is preliminary data.</text>
</comment>
<feature type="region of interest" description="Disordered" evidence="1">
    <location>
        <begin position="153"/>
        <end position="184"/>
    </location>
</feature>
<name>A0A9N9YE85_9HYPO</name>
<keyword evidence="3" id="KW-1185">Reference proteome</keyword>
<feature type="compositionally biased region" description="Polar residues" evidence="1">
    <location>
        <begin position="155"/>
        <end position="167"/>
    </location>
</feature>
<feature type="region of interest" description="Disordered" evidence="1">
    <location>
        <begin position="320"/>
        <end position="350"/>
    </location>
</feature>
<organism evidence="2 3">
    <name type="scientific">Clonostachys rhizophaga</name>
    <dbReference type="NCBI Taxonomy" id="160324"/>
    <lineage>
        <taxon>Eukaryota</taxon>
        <taxon>Fungi</taxon>
        <taxon>Dikarya</taxon>
        <taxon>Ascomycota</taxon>
        <taxon>Pezizomycotina</taxon>
        <taxon>Sordariomycetes</taxon>
        <taxon>Hypocreomycetidae</taxon>
        <taxon>Hypocreales</taxon>
        <taxon>Bionectriaceae</taxon>
        <taxon>Clonostachys</taxon>
    </lineage>
</organism>
<gene>
    <name evidence="2" type="ORF">CRHIZ90672A_00008011</name>
</gene>
<evidence type="ECO:0000256" key="1">
    <source>
        <dbReference type="SAM" id="MobiDB-lite"/>
    </source>
</evidence>
<dbReference type="OrthoDB" id="5150757at2759"/>
<feature type="compositionally biased region" description="Polar residues" evidence="1">
    <location>
        <begin position="29"/>
        <end position="38"/>
    </location>
</feature>
<feature type="compositionally biased region" description="Polar residues" evidence="1">
    <location>
        <begin position="108"/>
        <end position="135"/>
    </location>
</feature>
<accession>A0A9N9YE85</accession>
<reference evidence="2" key="1">
    <citation type="submission" date="2021-10" db="EMBL/GenBank/DDBJ databases">
        <authorList>
            <person name="Piombo E."/>
        </authorList>
    </citation>
    <scope>NUCLEOTIDE SEQUENCE</scope>
</reference>
<feature type="region of interest" description="Disordered" evidence="1">
    <location>
        <begin position="1"/>
        <end position="42"/>
    </location>
</feature>
<feature type="compositionally biased region" description="Basic and acidic residues" evidence="1">
    <location>
        <begin position="341"/>
        <end position="350"/>
    </location>
</feature>
<dbReference type="Proteomes" id="UP000696573">
    <property type="component" value="Unassembled WGS sequence"/>
</dbReference>
<proteinExistence type="predicted"/>
<evidence type="ECO:0000313" key="3">
    <source>
        <dbReference type="Proteomes" id="UP000696573"/>
    </source>
</evidence>
<dbReference type="AlphaFoldDB" id="A0A9N9YE85"/>